<dbReference type="EMBL" id="JAEPRC010001145">
    <property type="protein sequence ID" value="KAG2189868.1"/>
    <property type="molecule type" value="Genomic_DNA"/>
</dbReference>
<comment type="caution">
    <text evidence="2">The sequence shown here is derived from an EMBL/GenBank/DDBJ whole genome shotgun (WGS) entry which is preliminary data.</text>
</comment>
<feature type="compositionally biased region" description="Polar residues" evidence="1">
    <location>
        <begin position="246"/>
        <end position="258"/>
    </location>
</feature>
<reference evidence="2" key="1">
    <citation type="submission" date="2020-12" db="EMBL/GenBank/DDBJ databases">
        <title>Metabolic potential, ecology and presence of endohyphal bacteria is reflected in genomic diversity of Mucoromycotina.</title>
        <authorList>
            <person name="Muszewska A."/>
            <person name="Okrasinska A."/>
            <person name="Steczkiewicz K."/>
            <person name="Drgas O."/>
            <person name="Orlowska M."/>
            <person name="Perlinska-Lenart U."/>
            <person name="Aleksandrzak-Piekarczyk T."/>
            <person name="Szatraj K."/>
            <person name="Zielenkiewicz U."/>
            <person name="Pilsyk S."/>
            <person name="Malc E."/>
            <person name="Mieczkowski P."/>
            <person name="Kruszewska J.S."/>
            <person name="Biernat P."/>
            <person name="Pawlowska J."/>
        </authorList>
    </citation>
    <scope>NUCLEOTIDE SEQUENCE</scope>
    <source>
        <strain evidence="2">CBS 226.32</strain>
    </source>
</reference>
<proteinExistence type="predicted"/>
<feature type="compositionally biased region" description="Polar residues" evidence="1">
    <location>
        <begin position="210"/>
        <end position="220"/>
    </location>
</feature>
<feature type="region of interest" description="Disordered" evidence="1">
    <location>
        <begin position="187"/>
        <end position="258"/>
    </location>
</feature>
<dbReference type="Proteomes" id="UP000650833">
    <property type="component" value="Unassembled WGS sequence"/>
</dbReference>
<evidence type="ECO:0000256" key="1">
    <source>
        <dbReference type="SAM" id="MobiDB-lite"/>
    </source>
</evidence>
<organism evidence="2 3">
    <name type="scientific">Mucor plumbeus</name>
    <dbReference type="NCBI Taxonomy" id="97098"/>
    <lineage>
        <taxon>Eukaryota</taxon>
        <taxon>Fungi</taxon>
        <taxon>Fungi incertae sedis</taxon>
        <taxon>Mucoromycota</taxon>
        <taxon>Mucoromycotina</taxon>
        <taxon>Mucoromycetes</taxon>
        <taxon>Mucorales</taxon>
        <taxon>Mucorineae</taxon>
        <taxon>Mucoraceae</taxon>
        <taxon>Mucor</taxon>
    </lineage>
</organism>
<protein>
    <submittedName>
        <fullName evidence="2">Uncharacterized protein</fullName>
    </submittedName>
</protein>
<evidence type="ECO:0000313" key="3">
    <source>
        <dbReference type="Proteomes" id="UP000650833"/>
    </source>
</evidence>
<dbReference type="AlphaFoldDB" id="A0A8H7QDW6"/>
<feature type="compositionally biased region" description="Polar residues" evidence="1">
    <location>
        <begin position="191"/>
        <end position="201"/>
    </location>
</feature>
<feature type="compositionally biased region" description="Low complexity" evidence="1">
    <location>
        <begin position="229"/>
        <end position="245"/>
    </location>
</feature>
<name>A0A8H7QDW6_9FUNG</name>
<evidence type="ECO:0000313" key="2">
    <source>
        <dbReference type="EMBL" id="KAG2189868.1"/>
    </source>
</evidence>
<gene>
    <name evidence="2" type="ORF">INT46_001898</name>
</gene>
<sequence length="258" mass="29292">MSTCNISGVAIFLPNTAVNDEQTITFEFYNVYTGLFEHKIKCDYTLYHQQQLYIENNEPRYAYYTGELNSIKIMRDFRGEVYHPHQIIQLTHFSVLPSPITLPESMKTLVIPTLVPPSKTHLEASNMIVSMDLSVEPKIAPITIQTDDTFEVTLDEDNENSKFNDTDDDADYEQLEREAYMQALKRLEPQQEATTSSSNTKVLKRLEPQQEATTSTNNSDKIYFTEQATSSTSSNNKNISTTSINPQSVSSTPSNSHH</sequence>
<keyword evidence="3" id="KW-1185">Reference proteome</keyword>
<accession>A0A8H7QDW6</accession>